<dbReference type="Pfam" id="PF11716">
    <property type="entry name" value="MDMPI_N"/>
    <property type="match status" value="1"/>
</dbReference>
<comment type="caution">
    <text evidence="2">The sequence shown here is derived from an EMBL/GenBank/DDBJ whole genome shotgun (WGS) entry which is preliminary data.</text>
</comment>
<reference evidence="2" key="2">
    <citation type="submission" date="2021-04" db="EMBL/GenBank/DDBJ databases">
        <authorList>
            <person name="Gilroy R."/>
        </authorList>
    </citation>
    <scope>NUCLEOTIDE SEQUENCE</scope>
    <source>
        <strain evidence="2">ChiGjej1B1-98</strain>
    </source>
</reference>
<proteinExistence type="predicted"/>
<dbReference type="InterPro" id="IPR034660">
    <property type="entry name" value="DinB/YfiT-like"/>
</dbReference>
<dbReference type="GO" id="GO:0046872">
    <property type="term" value="F:metal ion binding"/>
    <property type="evidence" value="ECO:0007669"/>
    <property type="project" value="InterPro"/>
</dbReference>
<dbReference type="Proteomes" id="UP000824005">
    <property type="component" value="Unassembled WGS sequence"/>
</dbReference>
<dbReference type="SUPFAM" id="SSF109854">
    <property type="entry name" value="DinB/YfiT-like putative metalloenzymes"/>
    <property type="match status" value="1"/>
</dbReference>
<dbReference type="EMBL" id="DXDC01000232">
    <property type="protein sequence ID" value="HIY66185.1"/>
    <property type="molecule type" value="Genomic_DNA"/>
</dbReference>
<evidence type="ECO:0000259" key="1">
    <source>
        <dbReference type="Pfam" id="PF11716"/>
    </source>
</evidence>
<gene>
    <name evidence="2" type="ORF">H9830_07910</name>
</gene>
<reference evidence="2" key="1">
    <citation type="journal article" date="2021" name="PeerJ">
        <title>Extensive microbial diversity within the chicken gut microbiome revealed by metagenomics and culture.</title>
        <authorList>
            <person name="Gilroy R."/>
            <person name="Ravi A."/>
            <person name="Getino M."/>
            <person name="Pursley I."/>
            <person name="Horton D.L."/>
            <person name="Alikhan N.F."/>
            <person name="Baker D."/>
            <person name="Gharbi K."/>
            <person name="Hall N."/>
            <person name="Watson M."/>
            <person name="Adriaenssens E.M."/>
            <person name="Foster-Nyarko E."/>
            <person name="Jarju S."/>
            <person name="Secka A."/>
            <person name="Antonio M."/>
            <person name="Oren A."/>
            <person name="Chaudhuri R.R."/>
            <person name="La Ragione R."/>
            <person name="Hildebrand F."/>
            <person name="Pallen M.J."/>
        </authorList>
    </citation>
    <scope>NUCLEOTIDE SEQUENCE</scope>
    <source>
        <strain evidence="2">ChiGjej1B1-98</strain>
    </source>
</reference>
<organism evidence="2 3">
    <name type="scientific">Candidatus Agrococcus pullicola</name>
    <dbReference type="NCBI Taxonomy" id="2838429"/>
    <lineage>
        <taxon>Bacteria</taxon>
        <taxon>Bacillati</taxon>
        <taxon>Actinomycetota</taxon>
        <taxon>Actinomycetes</taxon>
        <taxon>Micrococcales</taxon>
        <taxon>Microbacteriaceae</taxon>
        <taxon>Agrococcus</taxon>
    </lineage>
</organism>
<protein>
    <submittedName>
        <fullName evidence="2">TIGR03086 family protein</fullName>
    </submittedName>
</protein>
<feature type="domain" description="Mycothiol-dependent maleylpyruvate isomerase metal-binding" evidence="1">
    <location>
        <begin position="14"/>
        <end position="122"/>
    </location>
</feature>
<sequence>MTAEAARNRLFSETFAKVAEQVDDWTAPTPVPEWRAKDIVEHLLDWFPEMLHSWTGLSLEPRTESTLLKRWRVRADEVQTLLEDDAISGRAVEAGPFAGQELRAVIDQLYTADIFMHTWDLARAADVPAPLDSQYAADLLAGLQRMEDVIRASGQFGTAKETDSTHSVDRLMAFIGREV</sequence>
<evidence type="ECO:0000313" key="3">
    <source>
        <dbReference type="Proteomes" id="UP000824005"/>
    </source>
</evidence>
<dbReference type="AlphaFoldDB" id="A0A9D2CA93"/>
<accession>A0A9D2CA93</accession>
<evidence type="ECO:0000313" key="2">
    <source>
        <dbReference type="EMBL" id="HIY66185.1"/>
    </source>
</evidence>
<dbReference type="InterPro" id="IPR024344">
    <property type="entry name" value="MDMPI_metal-binding"/>
</dbReference>
<name>A0A9D2CA93_9MICO</name>